<protein>
    <submittedName>
        <fullName evidence="1">Uncharacterized protein</fullName>
    </submittedName>
</protein>
<dbReference type="EMBL" id="JBHUOS010000010">
    <property type="protein sequence ID" value="MFD2916890.1"/>
    <property type="molecule type" value="Genomic_DNA"/>
</dbReference>
<accession>A0ABW5ZV52</accession>
<comment type="caution">
    <text evidence="1">The sequence shown here is derived from an EMBL/GenBank/DDBJ whole genome shotgun (WGS) entry which is preliminary data.</text>
</comment>
<proteinExistence type="predicted"/>
<name>A0ABW5ZV52_9FLAO</name>
<sequence length="57" mass="6642">MKDQIDRTLEYYKTKEQQILNAVNSNKNLTIDDIIHFGEEASIINYKLTALEIAKEN</sequence>
<reference evidence="2" key="1">
    <citation type="journal article" date="2019" name="Int. J. Syst. Evol. Microbiol.">
        <title>The Global Catalogue of Microorganisms (GCM) 10K type strain sequencing project: providing services to taxonomists for standard genome sequencing and annotation.</title>
        <authorList>
            <consortium name="The Broad Institute Genomics Platform"/>
            <consortium name="The Broad Institute Genome Sequencing Center for Infectious Disease"/>
            <person name="Wu L."/>
            <person name="Ma J."/>
        </authorList>
    </citation>
    <scope>NUCLEOTIDE SEQUENCE [LARGE SCALE GENOMIC DNA]</scope>
    <source>
        <strain evidence="2">KCTC 32514</strain>
    </source>
</reference>
<organism evidence="1 2">
    <name type="scientific">Psychroserpens luteus</name>
    <dbReference type="NCBI Taxonomy" id="1434066"/>
    <lineage>
        <taxon>Bacteria</taxon>
        <taxon>Pseudomonadati</taxon>
        <taxon>Bacteroidota</taxon>
        <taxon>Flavobacteriia</taxon>
        <taxon>Flavobacteriales</taxon>
        <taxon>Flavobacteriaceae</taxon>
        <taxon>Psychroserpens</taxon>
    </lineage>
</organism>
<evidence type="ECO:0000313" key="1">
    <source>
        <dbReference type="EMBL" id="MFD2916890.1"/>
    </source>
</evidence>
<dbReference type="RefSeq" id="WP_194506254.1">
    <property type="nucleotide sequence ID" value="NZ_JADILU010000001.1"/>
</dbReference>
<gene>
    <name evidence="1" type="ORF">ACFS29_14645</name>
</gene>
<evidence type="ECO:0000313" key="2">
    <source>
        <dbReference type="Proteomes" id="UP001597548"/>
    </source>
</evidence>
<keyword evidence="2" id="KW-1185">Reference proteome</keyword>
<dbReference type="Proteomes" id="UP001597548">
    <property type="component" value="Unassembled WGS sequence"/>
</dbReference>